<dbReference type="RefSeq" id="WP_089948580.1">
    <property type="nucleotide sequence ID" value="NZ_FNOI01000009.1"/>
</dbReference>
<evidence type="ECO:0000313" key="11">
    <source>
        <dbReference type="EMBL" id="SDX57721.1"/>
    </source>
</evidence>
<evidence type="ECO:0000313" key="12">
    <source>
        <dbReference type="Proteomes" id="UP000199441"/>
    </source>
</evidence>
<dbReference type="Pfam" id="PF04290">
    <property type="entry name" value="DctQ"/>
    <property type="match status" value="1"/>
</dbReference>
<evidence type="ECO:0000256" key="4">
    <source>
        <dbReference type="ARBA" id="ARBA00022519"/>
    </source>
</evidence>
<feature type="transmembrane region" description="Helical" evidence="9">
    <location>
        <begin position="79"/>
        <end position="104"/>
    </location>
</feature>
<dbReference type="GO" id="GO:0005886">
    <property type="term" value="C:plasma membrane"/>
    <property type="evidence" value="ECO:0007669"/>
    <property type="project" value="UniProtKB-SubCell"/>
</dbReference>
<dbReference type="EMBL" id="FNOI01000009">
    <property type="protein sequence ID" value="SDX57721.1"/>
    <property type="molecule type" value="Genomic_DNA"/>
</dbReference>
<keyword evidence="2 9" id="KW-0813">Transport</keyword>
<dbReference type="InterPro" id="IPR055348">
    <property type="entry name" value="DctQ"/>
</dbReference>
<keyword evidence="5 9" id="KW-0812">Transmembrane</keyword>
<gene>
    <name evidence="11" type="ORF">SAMN04488001_3561</name>
</gene>
<name>A0A1H3CU76_9RHOB</name>
<evidence type="ECO:0000259" key="10">
    <source>
        <dbReference type="Pfam" id="PF04290"/>
    </source>
</evidence>
<reference evidence="12" key="1">
    <citation type="submission" date="2016-10" db="EMBL/GenBank/DDBJ databases">
        <authorList>
            <person name="Varghese N."/>
            <person name="Submissions S."/>
        </authorList>
    </citation>
    <scope>NUCLEOTIDE SEQUENCE [LARGE SCALE GENOMIC DNA]</scope>
    <source>
        <strain evidence="12">DSM 26922</strain>
    </source>
</reference>
<evidence type="ECO:0000256" key="6">
    <source>
        <dbReference type="ARBA" id="ARBA00022989"/>
    </source>
</evidence>
<keyword evidence="3" id="KW-1003">Cell membrane</keyword>
<comment type="subcellular location">
    <subcellularLocation>
        <location evidence="1 9">Cell inner membrane</location>
        <topology evidence="1 9">Multi-pass membrane protein</topology>
    </subcellularLocation>
</comment>
<dbReference type="GO" id="GO:0022857">
    <property type="term" value="F:transmembrane transporter activity"/>
    <property type="evidence" value="ECO:0007669"/>
    <property type="project" value="UniProtKB-UniRule"/>
</dbReference>
<dbReference type="PANTHER" id="PTHR35011:SF2">
    <property type="entry name" value="2,3-DIKETO-L-GULONATE TRAP TRANSPORTER SMALL PERMEASE PROTEIN YIAM"/>
    <property type="match status" value="1"/>
</dbReference>
<comment type="subunit">
    <text evidence="9">The complex comprises the extracytoplasmic solute receptor protein and the two transmembrane proteins.</text>
</comment>
<feature type="transmembrane region" description="Helical" evidence="9">
    <location>
        <begin position="43"/>
        <end position="59"/>
    </location>
</feature>
<evidence type="ECO:0000256" key="7">
    <source>
        <dbReference type="ARBA" id="ARBA00023136"/>
    </source>
</evidence>
<evidence type="ECO:0000256" key="5">
    <source>
        <dbReference type="ARBA" id="ARBA00022692"/>
    </source>
</evidence>
<feature type="domain" description="Tripartite ATP-independent periplasmic transporters DctQ component" evidence="10">
    <location>
        <begin position="17"/>
        <end position="143"/>
    </location>
</feature>
<evidence type="ECO:0000256" key="8">
    <source>
        <dbReference type="ARBA" id="ARBA00038436"/>
    </source>
</evidence>
<keyword evidence="12" id="KW-1185">Reference proteome</keyword>
<keyword evidence="4 9" id="KW-0997">Cell inner membrane</keyword>
<dbReference type="OrthoDB" id="6161610at2"/>
<sequence length="149" mass="15661">MHRLLQAICVLLIAALVTVPFVQVVMRNVVGSAIIGAEELTRVLLIASVFVAYPLVVGARENIGMSEIRNALPGRAPKYLSVMNTLCGLIISLAMAVITATNISGNMNNATPTLGIPFWVFLGAAAVGFAGAAVFHTLRLMAQITDGGR</sequence>
<evidence type="ECO:0000256" key="1">
    <source>
        <dbReference type="ARBA" id="ARBA00004429"/>
    </source>
</evidence>
<protein>
    <recommendedName>
        <fullName evidence="9">TRAP transporter small permease protein</fullName>
    </recommendedName>
</protein>
<keyword evidence="6 9" id="KW-1133">Transmembrane helix</keyword>
<dbReference type="Proteomes" id="UP000199441">
    <property type="component" value="Unassembled WGS sequence"/>
</dbReference>
<dbReference type="AlphaFoldDB" id="A0A1H3CU76"/>
<comment type="similarity">
    <text evidence="8 9">Belongs to the TRAP transporter small permease family.</text>
</comment>
<dbReference type="GO" id="GO:0015740">
    <property type="term" value="P:C4-dicarboxylate transport"/>
    <property type="evidence" value="ECO:0007669"/>
    <property type="project" value="TreeGrafter"/>
</dbReference>
<accession>A0A1H3CU76</accession>
<dbReference type="STRING" id="670155.SAMN04488001_3561"/>
<proteinExistence type="inferred from homology"/>
<feature type="transmembrane region" description="Helical" evidence="9">
    <location>
        <begin position="116"/>
        <end position="135"/>
    </location>
</feature>
<dbReference type="PANTHER" id="PTHR35011">
    <property type="entry name" value="2,3-DIKETO-L-GULONATE TRAP TRANSPORTER SMALL PERMEASE PROTEIN YIAM"/>
    <property type="match status" value="1"/>
</dbReference>
<comment type="caution">
    <text evidence="9">Lacks conserved residue(s) required for the propagation of feature annotation.</text>
</comment>
<dbReference type="InterPro" id="IPR007387">
    <property type="entry name" value="TRAP_DctQ"/>
</dbReference>
<organism evidence="11 12">
    <name type="scientific">Litoreibacter albidus</name>
    <dbReference type="NCBI Taxonomy" id="670155"/>
    <lineage>
        <taxon>Bacteria</taxon>
        <taxon>Pseudomonadati</taxon>
        <taxon>Pseudomonadota</taxon>
        <taxon>Alphaproteobacteria</taxon>
        <taxon>Rhodobacterales</taxon>
        <taxon>Roseobacteraceae</taxon>
        <taxon>Litoreibacter</taxon>
    </lineage>
</organism>
<evidence type="ECO:0000256" key="2">
    <source>
        <dbReference type="ARBA" id="ARBA00022448"/>
    </source>
</evidence>
<evidence type="ECO:0000256" key="3">
    <source>
        <dbReference type="ARBA" id="ARBA00022475"/>
    </source>
</evidence>
<comment type="function">
    <text evidence="9">Part of the tripartite ATP-independent periplasmic (TRAP) transport system.</text>
</comment>
<evidence type="ECO:0000256" key="9">
    <source>
        <dbReference type="RuleBase" id="RU369079"/>
    </source>
</evidence>
<keyword evidence="7 9" id="KW-0472">Membrane</keyword>